<organism evidence="1 2">
    <name type="scientific">Tritrichomonas foetus</name>
    <dbReference type="NCBI Taxonomy" id="1144522"/>
    <lineage>
        <taxon>Eukaryota</taxon>
        <taxon>Metamonada</taxon>
        <taxon>Parabasalia</taxon>
        <taxon>Tritrichomonadida</taxon>
        <taxon>Tritrichomonadidae</taxon>
        <taxon>Tritrichomonas</taxon>
    </lineage>
</organism>
<dbReference type="GO" id="GO:0009267">
    <property type="term" value="P:cellular response to starvation"/>
    <property type="evidence" value="ECO:0007669"/>
    <property type="project" value="TreeGrafter"/>
</dbReference>
<name>A0A1J4JNK5_9EUKA</name>
<sequence length="703" mass="82712">MCDDSLLFSYHSTNEIANRYMGIERLNEKNNFHRFSIEYAFYIFKGSIPIQRLFDTVQFNSYFYFWLSQISDFTEQKFTQSIVNTLSHFFKKDSIIPLVSPQKATVFSEIGRPFYSFIKPSRLLIIYSNLLWTKNPKSPPNSFQFEDQCVSVDDFIKQFHKQKMCLIVDRNYSGAICEALKRKIKTESDNIDDLNVIGFFSCKSTQVMNHSQYLPYDTFTSCMFTPEKVAISWHLRNYHQQVVENHPNENVCNILDITEDQRERIIDIITSTVKSIAYKHLSRKQFNQIFNFDLVLSKLFVNFIFSTRVLGQINNHPLSIPALPDMAHDQLWRNYDYLIDNVLKIPQFEIIRLLTSSFEQKVNSGIYFDNFVFEISCFRHFLKYKELCGSACKHLAMFFDQSPNNIELAINFNIQHSLLDFLLLILEENKQRDINKKQEEINFEDNNHEKVITDILFCLIKLCAYVEDDRFSNTFSKFDKLKHKIDLLNQENFHLTVILLCLVERWYELKVQFNNDRFVNETTKIWALHYFAIASTHTYNKNQFFWQIKNLIMNNHADISIINESSKSEQNHSDGENLGFQSKISDHQSCNHMSKNMKKAATHSIMQILLSNNDISEILNDIIKFVKQIMNFEETSIEPDLVFEVICLATKLENKEATDEILELCKKCDNDQISNILNNLEFDDIDSKLIENDIASLLLPCYK</sequence>
<dbReference type="GO" id="GO:0031929">
    <property type="term" value="P:TOR signaling"/>
    <property type="evidence" value="ECO:0007669"/>
    <property type="project" value="InterPro"/>
</dbReference>
<dbReference type="GO" id="GO:0010506">
    <property type="term" value="P:regulation of autophagy"/>
    <property type="evidence" value="ECO:0007669"/>
    <property type="project" value="TreeGrafter"/>
</dbReference>
<dbReference type="OrthoDB" id="10262360at2759"/>
<dbReference type="GO" id="GO:0030674">
    <property type="term" value="F:protein-macromolecule adaptor activity"/>
    <property type="evidence" value="ECO:0007669"/>
    <property type="project" value="TreeGrafter"/>
</dbReference>
<dbReference type="EMBL" id="MLAK01001037">
    <property type="protein sequence ID" value="OHS98844.1"/>
    <property type="molecule type" value="Genomic_DNA"/>
</dbReference>
<dbReference type="GO" id="GO:0071230">
    <property type="term" value="P:cellular response to amino acid stimulus"/>
    <property type="evidence" value="ECO:0007669"/>
    <property type="project" value="TreeGrafter"/>
</dbReference>
<reference evidence="1" key="1">
    <citation type="submission" date="2016-10" db="EMBL/GenBank/DDBJ databases">
        <authorList>
            <person name="Benchimol M."/>
            <person name="Almeida L.G."/>
            <person name="Vasconcelos A.T."/>
            <person name="Perreira-Neves A."/>
            <person name="Rosa I.A."/>
            <person name="Tasca T."/>
            <person name="Bogo M.R."/>
            <person name="de Souza W."/>
        </authorList>
    </citation>
    <scope>NUCLEOTIDE SEQUENCE [LARGE SCALE GENOMIC DNA]</scope>
    <source>
        <strain evidence="1">K</strain>
    </source>
</reference>
<dbReference type="GO" id="GO:0031931">
    <property type="term" value="C:TORC1 complex"/>
    <property type="evidence" value="ECO:0007669"/>
    <property type="project" value="InterPro"/>
</dbReference>
<proteinExistence type="predicted"/>
<evidence type="ECO:0000313" key="1">
    <source>
        <dbReference type="EMBL" id="OHS98844.1"/>
    </source>
</evidence>
<dbReference type="InterPro" id="IPR004083">
    <property type="entry name" value="Raptor"/>
</dbReference>
<gene>
    <name evidence="1" type="ORF">TRFO_01927</name>
</gene>
<accession>A0A1J4JNK5</accession>
<comment type="caution">
    <text evidence="1">The sequence shown here is derived from an EMBL/GenBank/DDBJ whole genome shotgun (WGS) entry which is preliminary data.</text>
</comment>
<dbReference type="GO" id="GO:0030307">
    <property type="term" value="P:positive regulation of cell growth"/>
    <property type="evidence" value="ECO:0007669"/>
    <property type="project" value="TreeGrafter"/>
</dbReference>
<dbReference type="GO" id="GO:0005737">
    <property type="term" value="C:cytoplasm"/>
    <property type="evidence" value="ECO:0007669"/>
    <property type="project" value="TreeGrafter"/>
</dbReference>
<dbReference type="AlphaFoldDB" id="A0A1J4JNK5"/>
<dbReference type="PANTHER" id="PTHR12848:SF16">
    <property type="entry name" value="REGULATORY-ASSOCIATED PROTEIN OF MTOR"/>
    <property type="match status" value="1"/>
</dbReference>
<evidence type="ECO:0000313" key="2">
    <source>
        <dbReference type="Proteomes" id="UP000179807"/>
    </source>
</evidence>
<dbReference type="PANTHER" id="PTHR12848">
    <property type="entry name" value="REGULATORY-ASSOCIATED PROTEIN OF MTOR"/>
    <property type="match status" value="1"/>
</dbReference>
<protein>
    <submittedName>
        <fullName evidence="1">Uncharacterized protein</fullName>
    </submittedName>
</protein>
<keyword evidence="2" id="KW-1185">Reference proteome</keyword>
<dbReference type="VEuPathDB" id="TrichDB:TRFO_01927"/>
<dbReference type="Proteomes" id="UP000179807">
    <property type="component" value="Unassembled WGS sequence"/>
</dbReference>
<dbReference type="RefSeq" id="XP_068351981.1">
    <property type="nucleotide sequence ID" value="XM_068490394.1"/>
</dbReference>
<dbReference type="PRINTS" id="PR01547">
    <property type="entry name" value="YEAST176DUF"/>
</dbReference>
<dbReference type="GeneID" id="94825098"/>